<protein>
    <recommendedName>
        <fullName evidence="15">Acyltransferase</fullName>
    </recommendedName>
</protein>
<keyword evidence="7 11" id="KW-1133">Transmembrane helix</keyword>
<keyword evidence="4" id="KW-0808">Transferase</keyword>
<dbReference type="EMBL" id="JALJOU010000035">
    <property type="protein sequence ID" value="KAK9833513.1"/>
    <property type="molecule type" value="Genomic_DNA"/>
</dbReference>
<evidence type="ECO:0000256" key="8">
    <source>
        <dbReference type="ARBA" id="ARBA00023098"/>
    </source>
</evidence>
<evidence type="ECO:0000256" key="7">
    <source>
        <dbReference type="ARBA" id="ARBA00022989"/>
    </source>
</evidence>
<keyword evidence="14" id="KW-1185">Reference proteome</keyword>
<dbReference type="GO" id="GO:0004144">
    <property type="term" value="F:diacylglycerol O-acyltransferase activity"/>
    <property type="evidence" value="ECO:0007669"/>
    <property type="project" value="UniProtKB-ARBA"/>
</dbReference>
<dbReference type="Pfam" id="PF03982">
    <property type="entry name" value="DAGAT"/>
    <property type="match status" value="1"/>
</dbReference>
<name>A0AAW1RIN1_9CHLO</name>
<keyword evidence="5 11" id="KW-0812">Transmembrane</keyword>
<feature type="transmembrane region" description="Helical" evidence="11">
    <location>
        <begin position="186"/>
        <end position="206"/>
    </location>
</feature>
<comment type="caution">
    <text evidence="13">The sequence shown here is derived from an EMBL/GenBank/DDBJ whole genome shotgun (WGS) entry which is preliminary data.</text>
</comment>
<evidence type="ECO:0000313" key="13">
    <source>
        <dbReference type="EMBL" id="KAK9833513.1"/>
    </source>
</evidence>
<proteinExistence type="inferred from homology"/>
<reference evidence="13 14" key="1">
    <citation type="journal article" date="2024" name="Nat. Commun.">
        <title>Phylogenomics reveals the evolutionary origins of lichenization in chlorophyte algae.</title>
        <authorList>
            <person name="Puginier C."/>
            <person name="Libourel C."/>
            <person name="Otte J."/>
            <person name="Skaloud P."/>
            <person name="Haon M."/>
            <person name="Grisel S."/>
            <person name="Petersen M."/>
            <person name="Berrin J.G."/>
            <person name="Delaux P.M."/>
            <person name="Dal Grande F."/>
            <person name="Keller J."/>
        </authorList>
    </citation>
    <scope>NUCLEOTIDE SEQUENCE [LARGE SCALE GENOMIC DNA]</scope>
    <source>
        <strain evidence="13 14">SAG 245.80</strain>
    </source>
</reference>
<gene>
    <name evidence="13" type="ORF">WJX81_000036</name>
</gene>
<dbReference type="PANTHER" id="PTHR12317">
    <property type="entry name" value="DIACYLGLYCEROL O-ACYLTRANSFERASE"/>
    <property type="match status" value="1"/>
</dbReference>
<evidence type="ECO:0000256" key="4">
    <source>
        <dbReference type="ARBA" id="ARBA00022679"/>
    </source>
</evidence>
<sequence>MKSLEDVTFAAAWVFLPLLPVTHAAGLVAHCPRSSKLRHILLYPLRGGKNHTIFQLIAWLVWAASILLEVPVAVQRRWIPATHVEILAGAAAAGSLFAELFMIKSLLVFDPDAAAAARWAELKRRDGDGAVSSPRAPTSPRYERSMMPSRAVASAAVVLMGLVWASVGLALLLATEYLESPAAKQAYLVLSGVCVLVGATTTYGLAGDLRHAPPARSLDNGGGLDGGAGWQFFQPFRGGAVFVATQALGWALSSASLVLLALAVARVAAGVAYCIRCWALATGTLMLAAQLVLGASLWTWRGTSKPRLQAAAAAAAATPSAAGTAARRLGWRLPVLLMYTPVHIFCASLALTFIALPFPAWTALWAGSLFIYYALTAFGAPEHTGRREWPAFLEWFSENLQPSLEGWIGPVQVVYEGAKPLPADGRYVFGYQPHGLFPIGAPYLPLLPEFRRCFPGVRPAALIASVCFHAPVIRDLVSWCGVRQVARRTFVRALQERGSVLLVPGGQAELVHTWRRTHHGEFVIHCRHKGFVRLAIQQRAALVPVLAMGELDTLRNLIDMPNLQAWTYKKLGFPVPYLVVGRWGVTPFPAPTPLRFVVGEPLFAVEAGTLEEEARVTDLHGRFYDAVEALWRKHQPSFAPYRDARLVMIR</sequence>
<dbReference type="InterPro" id="IPR007130">
    <property type="entry name" value="DAGAT"/>
</dbReference>
<evidence type="ECO:0000256" key="11">
    <source>
        <dbReference type="SAM" id="Phobius"/>
    </source>
</evidence>
<keyword evidence="10" id="KW-0012">Acyltransferase</keyword>
<feature type="signal peptide" evidence="12">
    <location>
        <begin position="1"/>
        <end position="24"/>
    </location>
</feature>
<keyword evidence="8" id="KW-0443">Lipid metabolism</keyword>
<feature type="transmembrane region" description="Helical" evidence="11">
    <location>
        <begin position="151"/>
        <end position="174"/>
    </location>
</feature>
<feature type="chain" id="PRO_5043373973" description="Acyltransferase" evidence="12">
    <location>
        <begin position="25"/>
        <end position="650"/>
    </location>
</feature>
<evidence type="ECO:0000256" key="3">
    <source>
        <dbReference type="ARBA" id="ARBA00022516"/>
    </source>
</evidence>
<keyword evidence="3" id="KW-0444">Lipid biosynthesis</keyword>
<evidence type="ECO:0000256" key="6">
    <source>
        <dbReference type="ARBA" id="ARBA00022824"/>
    </source>
</evidence>
<keyword evidence="12" id="KW-0732">Signal</keyword>
<keyword evidence="9 11" id="KW-0472">Membrane</keyword>
<evidence type="ECO:0000256" key="5">
    <source>
        <dbReference type="ARBA" id="ARBA00022692"/>
    </source>
</evidence>
<evidence type="ECO:0000256" key="1">
    <source>
        <dbReference type="ARBA" id="ARBA00004477"/>
    </source>
</evidence>
<evidence type="ECO:0000313" key="14">
    <source>
        <dbReference type="Proteomes" id="UP001445335"/>
    </source>
</evidence>
<feature type="transmembrane region" description="Helical" evidence="11">
    <location>
        <begin position="310"/>
        <end position="329"/>
    </location>
</feature>
<evidence type="ECO:0000256" key="12">
    <source>
        <dbReference type="SAM" id="SignalP"/>
    </source>
</evidence>
<keyword evidence="6" id="KW-0256">Endoplasmic reticulum</keyword>
<dbReference type="GO" id="GO:0006629">
    <property type="term" value="P:lipid metabolic process"/>
    <property type="evidence" value="ECO:0007669"/>
    <property type="project" value="UniProtKB-KW"/>
</dbReference>
<evidence type="ECO:0000256" key="9">
    <source>
        <dbReference type="ARBA" id="ARBA00023136"/>
    </source>
</evidence>
<dbReference type="GO" id="GO:0005789">
    <property type="term" value="C:endoplasmic reticulum membrane"/>
    <property type="evidence" value="ECO:0007669"/>
    <property type="project" value="UniProtKB-SubCell"/>
</dbReference>
<feature type="transmembrane region" description="Helical" evidence="11">
    <location>
        <begin position="53"/>
        <end position="74"/>
    </location>
</feature>
<dbReference type="AlphaFoldDB" id="A0AAW1RIN1"/>
<dbReference type="PANTHER" id="PTHR12317:SF34">
    <property type="entry name" value="ACYLTRANSFERASE"/>
    <property type="match status" value="1"/>
</dbReference>
<dbReference type="Proteomes" id="UP001445335">
    <property type="component" value="Unassembled WGS sequence"/>
</dbReference>
<organism evidence="13 14">
    <name type="scientific">Elliptochloris bilobata</name>
    <dbReference type="NCBI Taxonomy" id="381761"/>
    <lineage>
        <taxon>Eukaryota</taxon>
        <taxon>Viridiplantae</taxon>
        <taxon>Chlorophyta</taxon>
        <taxon>core chlorophytes</taxon>
        <taxon>Trebouxiophyceae</taxon>
        <taxon>Trebouxiophyceae incertae sedis</taxon>
        <taxon>Elliptochloris clade</taxon>
        <taxon>Elliptochloris</taxon>
    </lineage>
</organism>
<feature type="transmembrane region" description="Helical" evidence="11">
    <location>
        <begin position="277"/>
        <end position="298"/>
    </location>
</feature>
<comment type="subcellular location">
    <subcellularLocation>
        <location evidence="1">Endoplasmic reticulum membrane</location>
        <topology evidence="1">Multi-pass membrane protein</topology>
    </subcellularLocation>
</comment>
<evidence type="ECO:0000256" key="2">
    <source>
        <dbReference type="ARBA" id="ARBA00005420"/>
    </source>
</evidence>
<feature type="transmembrane region" description="Helical" evidence="11">
    <location>
        <begin position="86"/>
        <end position="109"/>
    </location>
</feature>
<feature type="transmembrane region" description="Helical" evidence="11">
    <location>
        <begin position="336"/>
        <end position="356"/>
    </location>
</feature>
<evidence type="ECO:0008006" key="15">
    <source>
        <dbReference type="Google" id="ProtNLM"/>
    </source>
</evidence>
<feature type="transmembrane region" description="Helical" evidence="11">
    <location>
        <begin position="240"/>
        <end position="265"/>
    </location>
</feature>
<comment type="similarity">
    <text evidence="2">Belongs to the diacylglycerol acyltransferase family.</text>
</comment>
<evidence type="ECO:0000256" key="10">
    <source>
        <dbReference type="ARBA" id="ARBA00023315"/>
    </source>
</evidence>
<accession>A0AAW1RIN1</accession>